<dbReference type="Pfam" id="PF00534">
    <property type="entry name" value="Glycos_transf_1"/>
    <property type="match status" value="1"/>
</dbReference>
<dbReference type="SUPFAM" id="SSF53756">
    <property type="entry name" value="UDP-Glycosyltransferase/glycogen phosphorylase"/>
    <property type="match status" value="1"/>
</dbReference>
<dbReference type="Proteomes" id="UP001156905">
    <property type="component" value="Unassembled WGS sequence"/>
</dbReference>
<protein>
    <recommendedName>
        <fullName evidence="1">Glycosyl transferase family 1 domain-containing protein</fullName>
    </recommendedName>
</protein>
<dbReference type="InterPro" id="IPR001296">
    <property type="entry name" value="Glyco_trans_1"/>
</dbReference>
<comment type="caution">
    <text evidence="2">The sequence shown here is derived from an EMBL/GenBank/DDBJ whole genome shotgun (WGS) entry which is preliminary data.</text>
</comment>
<reference evidence="3" key="1">
    <citation type="journal article" date="2019" name="Int. J. Syst. Evol. Microbiol.">
        <title>The Global Catalogue of Microorganisms (GCM) 10K type strain sequencing project: providing services to taxonomists for standard genome sequencing and annotation.</title>
        <authorList>
            <consortium name="The Broad Institute Genomics Platform"/>
            <consortium name="The Broad Institute Genome Sequencing Center for Infectious Disease"/>
            <person name="Wu L."/>
            <person name="Ma J."/>
        </authorList>
    </citation>
    <scope>NUCLEOTIDE SEQUENCE [LARGE SCALE GENOMIC DNA]</scope>
    <source>
        <strain evidence="3">NBRC 102520</strain>
    </source>
</reference>
<evidence type="ECO:0000313" key="2">
    <source>
        <dbReference type="EMBL" id="GLR87678.1"/>
    </source>
</evidence>
<dbReference type="PANTHER" id="PTHR12526">
    <property type="entry name" value="GLYCOSYLTRANSFERASE"/>
    <property type="match status" value="1"/>
</dbReference>
<keyword evidence="3" id="KW-1185">Reference proteome</keyword>
<feature type="domain" description="Glycosyl transferase family 1" evidence="1">
    <location>
        <begin position="4"/>
        <end position="156"/>
    </location>
</feature>
<proteinExistence type="predicted"/>
<name>A0ABQ6B1J0_9BRAD</name>
<dbReference type="EMBL" id="BSOW01000015">
    <property type="protein sequence ID" value="GLR87678.1"/>
    <property type="molecule type" value="Genomic_DNA"/>
</dbReference>
<gene>
    <name evidence="2" type="ORF">GCM10007857_43890</name>
</gene>
<sequence length="183" mass="19667">MPDGRIILFLGRLVAIKAPDLLVEAFALVAPILHDAILVFSGPDQGQQLKLQKRVCELMLEGRVIFTGFIDEKHRTALLARTSVLVVPSHSEVMSMVALEAGAMGVPVIVSDKCGFPEVGEVGGGLVVDADSPALARALVQILSDDANLAEMGKRLQKFVLERFSWPAVAASLVEHFGTLERV</sequence>
<accession>A0ABQ6B1J0</accession>
<organism evidence="2 3">
    <name type="scientific">Bradyrhizobium iriomotense</name>
    <dbReference type="NCBI Taxonomy" id="441950"/>
    <lineage>
        <taxon>Bacteria</taxon>
        <taxon>Pseudomonadati</taxon>
        <taxon>Pseudomonadota</taxon>
        <taxon>Alphaproteobacteria</taxon>
        <taxon>Hyphomicrobiales</taxon>
        <taxon>Nitrobacteraceae</taxon>
        <taxon>Bradyrhizobium</taxon>
    </lineage>
</organism>
<evidence type="ECO:0000313" key="3">
    <source>
        <dbReference type="Proteomes" id="UP001156905"/>
    </source>
</evidence>
<evidence type="ECO:0000259" key="1">
    <source>
        <dbReference type="Pfam" id="PF00534"/>
    </source>
</evidence>
<dbReference type="Gene3D" id="3.40.50.2000">
    <property type="entry name" value="Glycogen Phosphorylase B"/>
    <property type="match status" value="1"/>
</dbReference>